<evidence type="ECO:0000256" key="5">
    <source>
        <dbReference type="ARBA" id="ARBA00022989"/>
    </source>
</evidence>
<feature type="transmembrane region" description="Helical" evidence="11">
    <location>
        <begin position="210"/>
        <end position="236"/>
    </location>
</feature>
<dbReference type="GO" id="GO:0098719">
    <property type="term" value="P:sodium ion import across plasma membrane"/>
    <property type="evidence" value="ECO:0007669"/>
    <property type="project" value="TreeGrafter"/>
</dbReference>
<keyword evidence="14" id="KW-1185">Reference proteome</keyword>
<sequence>MGFAEFGTSIDTEVSLLTFAILTLLTLTFLTSHYLHTTYPSTRSSLPEAAIAILIGLLAGGAIEGMTKIDGLTDKSEDIVVFDPVTFLVIQLPPIIFNSGYHIDRSMFPISLFAVLGTAMSTLIVAFSLDYVVQKKILTSISMTFPELAAFGALISATDPVSTLAVFQAKKVDLQLFYLVFGESVVNDAVGLVLFDTCSKIVMNDEDFDILFAVLNLSFIFMTSLLMGLFFTILFASTLRTFNFRSNHLIELSLFVMIVYFPYVCAEFCGISGIVTLLFTAMFANRYVTPNLSDATKEDAESFFRLISHISETSIFLILGLSVVKTLKCAEAHFAFLFWTLLVCVVARAFNVYSLSGLYNLVHRGSSERLFGGEEKVAGSWLDEEGGKEKKRKRKEEGKLEEREEEKKVEAGVGNSREEKDDSKQTILEGEDNSDDDDSDDDDDEKARRSSFLGESQESRGSRGSYVFGYGSGQSDSILLNTHHIPIRTQHMVVFSGLRGAVAFCCASNFPDKHEGLRDQIVLITMFVVLISVFLLGSTTDPMLRFLKIETNVDETKYEILISELKVKFMATFDVLLSRLCLDQAMWDFDYYYRDSTQGWHESLINFVSGGNNSSLISRPEGLEDRVSDVGSSVGSNLDGLGVTPEEREKAIMEYKPEERKVEGGGGETKKKRKSASGGVKFFSDLVESGEKRLHRKGSKSADAQRNSLHQPLIPSYDDIEEGRRSVSQDPDAGRTQELFEKPRENKKRASRRKSVRVSALAADIIRGKKGKSLSPKRVSRRKSLFDFGGGLVPNRRASSGEDIATVGRGDIRSRSRSTPVKYYTKDNEDEEEWEGGGT</sequence>
<feature type="transmembrane region" description="Helical" evidence="11">
    <location>
        <begin position="110"/>
        <end position="129"/>
    </location>
</feature>
<feature type="transmembrane region" description="Helical" evidence="11">
    <location>
        <begin position="336"/>
        <end position="359"/>
    </location>
</feature>
<feature type="region of interest" description="Disordered" evidence="10">
    <location>
        <begin position="692"/>
        <end position="758"/>
    </location>
</feature>
<dbReference type="EMBL" id="BRYA01000701">
    <property type="protein sequence ID" value="GMI30203.1"/>
    <property type="molecule type" value="Genomic_DNA"/>
</dbReference>
<name>A0A9W7G337_9STRA</name>
<evidence type="ECO:0000256" key="7">
    <source>
        <dbReference type="ARBA" id="ARBA00023065"/>
    </source>
</evidence>
<evidence type="ECO:0000259" key="12">
    <source>
        <dbReference type="Pfam" id="PF00999"/>
    </source>
</evidence>
<organism evidence="13 14">
    <name type="scientific">Triparma columacea</name>
    <dbReference type="NCBI Taxonomy" id="722753"/>
    <lineage>
        <taxon>Eukaryota</taxon>
        <taxon>Sar</taxon>
        <taxon>Stramenopiles</taxon>
        <taxon>Ochrophyta</taxon>
        <taxon>Bolidophyceae</taxon>
        <taxon>Parmales</taxon>
        <taxon>Triparmaceae</taxon>
        <taxon>Triparma</taxon>
    </lineage>
</organism>
<feature type="region of interest" description="Disordered" evidence="10">
    <location>
        <begin position="810"/>
        <end position="839"/>
    </location>
</feature>
<keyword evidence="6" id="KW-0915">Sodium</keyword>
<feature type="compositionally biased region" description="Acidic residues" evidence="10">
    <location>
        <begin position="429"/>
        <end position="444"/>
    </location>
</feature>
<evidence type="ECO:0000313" key="14">
    <source>
        <dbReference type="Proteomes" id="UP001165065"/>
    </source>
</evidence>
<dbReference type="InterPro" id="IPR018422">
    <property type="entry name" value="Cation/H_exchanger_CPA1"/>
</dbReference>
<evidence type="ECO:0000256" key="1">
    <source>
        <dbReference type="ARBA" id="ARBA00004127"/>
    </source>
</evidence>
<feature type="transmembrane region" description="Helical" evidence="11">
    <location>
        <begin position="49"/>
        <end position="67"/>
    </location>
</feature>
<feature type="compositionally biased region" description="Basic and acidic residues" evidence="10">
    <location>
        <begin position="654"/>
        <end position="663"/>
    </location>
</feature>
<keyword evidence="2" id="KW-0813">Transport</keyword>
<evidence type="ECO:0000256" key="8">
    <source>
        <dbReference type="ARBA" id="ARBA00023136"/>
    </source>
</evidence>
<dbReference type="Gene3D" id="6.10.140.1330">
    <property type="match status" value="1"/>
</dbReference>
<proteinExistence type="predicted"/>
<feature type="domain" description="Cation/H+ exchanger transmembrane" evidence="12">
    <location>
        <begin position="480"/>
        <end position="545"/>
    </location>
</feature>
<evidence type="ECO:0000256" key="11">
    <source>
        <dbReference type="SAM" id="Phobius"/>
    </source>
</evidence>
<dbReference type="OrthoDB" id="196264at2759"/>
<dbReference type="PANTHER" id="PTHR10110:SF191">
    <property type="entry name" value="SODIUM_HYDROGEN EXCHANGER 8"/>
    <property type="match status" value="1"/>
</dbReference>
<evidence type="ECO:0000256" key="9">
    <source>
        <dbReference type="ARBA" id="ARBA00023201"/>
    </source>
</evidence>
<evidence type="ECO:0000256" key="4">
    <source>
        <dbReference type="ARBA" id="ARBA00022692"/>
    </source>
</evidence>
<feature type="transmembrane region" description="Helical" evidence="11">
    <location>
        <begin position="257"/>
        <end position="283"/>
    </location>
</feature>
<feature type="transmembrane region" description="Helical" evidence="11">
    <location>
        <begin position="303"/>
        <end position="324"/>
    </location>
</feature>
<feature type="transmembrane region" description="Helical" evidence="11">
    <location>
        <begin position="520"/>
        <end position="538"/>
    </location>
</feature>
<evidence type="ECO:0000313" key="13">
    <source>
        <dbReference type="EMBL" id="GMI30203.1"/>
    </source>
</evidence>
<feature type="region of interest" description="Disordered" evidence="10">
    <location>
        <begin position="654"/>
        <end position="676"/>
    </location>
</feature>
<gene>
    <name evidence="13" type="ORF">TrCOL_g13175</name>
</gene>
<reference evidence="14" key="1">
    <citation type="journal article" date="2023" name="Commun. Biol.">
        <title>Genome analysis of Parmales, the sister group of diatoms, reveals the evolutionary specialization of diatoms from phago-mixotrophs to photoautotrophs.</title>
        <authorList>
            <person name="Ban H."/>
            <person name="Sato S."/>
            <person name="Yoshikawa S."/>
            <person name="Yamada K."/>
            <person name="Nakamura Y."/>
            <person name="Ichinomiya M."/>
            <person name="Sato N."/>
            <person name="Blanc-Mathieu R."/>
            <person name="Endo H."/>
            <person name="Kuwata A."/>
            <person name="Ogata H."/>
        </authorList>
    </citation>
    <scope>NUCLEOTIDE SEQUENCE [LARGE SCALE GENOMIC DNA]</scope>
</reference>
<keyword evidence="8 11" id="KW-0472">Membrane</keyword>
<feature type="transmembrane region" description="Helical" evidence="11">
    <location>
        <begin position="16"/>
        <end position="37"/>
    </location>
</feature>
<dbReference type="GO" id="GO:0005886">
    <property type="term" value="C:plasma membrane"/>
    <property type="evidence" value="ECO:0007669"/>
    <property type="project" value="UniProtKB-SubCell"/>
</dbReference>
<evidence type="ECO:0000256" key="3">
    <source>
        <dbReference type="ARBA" id="ARBA00022449"/>
    </source>
</evidence>
<keyword evidence="3" id="KW-0050">Antiport</keyword>
<keyword evidence="5 11" id="KW-1133">Transmembrane helix</keyword>
<dbReference type="Pfam" id="PF00999">
    <property type="entry name" value="Na_H_Exchanger"/>
    <property type="match status" value="2"/>
</dbReference>
<evidence type="ECO:0000256" key="10">
    <source>
        <dbReference type="SAM" id="MobiDB-lite"/>
    </source>
</evidence>
<dbReference type="GO" id="GO:0015386">
    <property type="term" value="F:potassium:proton antiporter activity"/>
    <property type="evidence" value="ECO:0007669"/>
    <property type="project" value="TreeGrafter"/>
</dbReference>
<dbReference type="GO" id="GO:0015385">
    <property type="term" value="F:sodium:proton antiporter activity"/>
    <property type="evidence" value="ECO:0007669"/>
    <property type="project" value="InterPro"/>
</dbReference>
<feature type="domain" description="Cation/H+ exchanger transmembrane" evidence="12">
    <location>
        <begin position="38"/>
        <end position="366"/>
    </location>
</feature>
<evidence type="ECO:0000256" key="2">
    <source>
        <dbReference type="ARBA" id="ARBA00022448"/>
    </source>
</evidence>
<dbReference type="Proteomes" id="UP001165065">
    <property type="component" value="Unassembled WGS sequence"/>
</dbReference>
<feature type="compositionally biased region" description="Basic and acidic residues" evidence="10">
    <location>
        <begin position="722"/>
        <end position="744"/>
    </location>
</feature>
<evidence type="ECO:0000256" key="6">
    <source>
        <dbReference type="ARBA" id="ARBA00023053"/>
    </source>
</evidence>
<keyword evidence="4 11" id="KW-0812">Transmembrane</keyword>
<protein>
    <recommendedName>
        <fullName evidence="12">Cation/H+ exchanger transmembrane domain-containing protein</fullName>
    </recommendedName>
</protein>
<feature type="compositionally biased region" description="Acidic residues" evidence="10">
    <location>
        <begin position="828"/>
        <end position="839"/>
    </location>
</feature>
<feature type="compositionally biased region" description="Basic residues" evidence="10">
    <location>
        <begin position="745"/>
        <end position="756"/>
    </location>
</feature>
<accession>A0A9W7G337</accession>
<comment type="subcellular location">
    <subcellularLocation>
        <location evidence="1">Endomembrane system</location>
        <topology evidence="1">Multi-pass membrane protein</topology>
    </subcellularLocation>
</comment>
<dbReference type="PANTHER" id="PTHR10110">
    <property type="entry name" value="SODIUM/HYDROGEN EXCHANGER"/>
    <property type="match status" value="1"/>
</dbReference>
<feature type="region of interest" description="Disordered" evidence="10">
    <location>
        <begin position="385"/>
        <end position="466"/>
    </location>
</feature>
<keyword evidence="9" id="KW-0739">Sodium transport</keyword>
<feature type="compositionally biased region" description="Basic and acidic residues" evidence="10">
    <location>
        <begin position="395"/>
        <end position="424"/>
    </location>
</feature>
<dbReference type="InterPro" id="IPR006153">
    <property type="entry name" value="Cation/H_exchanger_TM"/>
</dbReference>
<dbReference type="GO" id="GO:0051453">
    <property type="term" value="P:regulation of intracellular pH"/>
    <property type="evidence" value="ECO:0007669"/>
    <property type="project" value="TreeGrafter"/>
</dbReference>
<dbReference type="AlphaFoldDB" id="A0A9W7G337"/>
<keyword evidence="7" id="KW-0406">Ion transport</keyword>
<comment type="caution">
    <text evidence="13">The sequence shown here is derived from an EMBL/GenBank/DDBJ whole genome shotgun (WGS) entry which is preliminary data.</text>
</comment>